<evidence type="ECO:0000313" key="1">
    <source>
        <dbReference type="EMBL" id="KAG0416234.1"/>
    </source>
</evidence>
<proteinExistence type="predicted"/>
<dbReference type="Proteomes" id="UP000805193">
    <property type="component" value="Unassembled WGS sequence"/>
</dbReference>
<dbReference type="EMBL" id="JABSTQ010010969">
    <property type="protein sequence ID" value="KAG0416234.1"/>
    <property type="molecule type" value="Genomic_DNA"/>
</dbReference>
<keyword evidence="2" id="KW-1185">Reference proteome</keyword>
<reference evidence="1 2" key="1">
    <citation type="journal article" date="2020" name="Cell">
        <title>Large-Scale Comparative Analyses of Tick Genomes Elucidate Their Genetic Diversity and Vector Capacities.</title>
        <authorList>
            <consortium name="Tick Genome and Microbiome Consortium (TIGMIC)"/>
            <person name="Jia N."/>
            <person name="Wang J."/>
            <person name="Shi W."/>
            <person name="Du L."/>
            <person name="Sun Y."/>
            <person name="Zhan W."/>
            <person name="Jiang J.F."/>
            <person name="Wang Q."/>
            <person name="Zhang B."/>
            <person name="Ji P."/>
            <person name="Bell-Sakyi L."/>
            <person name="Cui X.M."/>
            <person name="Yuan T.T."/>
            <person name="Jiang B.G."/>
            <person name="Yang W.F."/>
            <person name="Lam T.T."/>
            <person name="Chang Q.C."/>
            <person name="Ding S.J."/>
            <person name="Wang X.J."/>
            <person name="Zhu J.G."/>
            <person name="Ruan X.D."/>
            <person name="Zhao L."/>
            <person name="Wei J.T."/>
            <person name="Ye R.Z."/>
            <person name="Que T.C."/>
            <person name="Du C.H."/>
            <person name="Zhou Y.H."/>
            <person name="Cheng J.X."/>
            <person name="Dai P.F."/>
            <person name="Guo W.B."/>
            <person name="Han X.H."/>
            <person name="Huang E.J."/>
            <person name="Li L.F."/>
            <person name="Wei W."/>
            <person name="Gao Y.C."/>
            <person name="Liu J.Z."/>
            <person name="Shao H.Z."/>
            <person name="Wang X."/>
            <person name="Wang C.C."/>
            <person name="Yang T.C."/>
            <person name="Huo Q.B."/>
            <person name="Li W."/>
            <person name="Chen H.Y."/>
            <person name="Chen S.E."/>
            <person name="Zhou L.G."/>
            <person name="Ni X.B."/>
            <person name="Tian J.H."/>
            <person name="Sheng Y."/>
            <person name="Liu T."/>
            <person name="Pan Y.S."/>
            <person name="Xia L.Y."/>
            <person name="Li J."/>
            <person name="Zhao F."/>
            <person name="Cao W.C."/>
        </authorList>
    </citation>
    <scope>NUCLEOTIDE SEQUENCE [LARGE SCALE GENOMIC DNA]</scope>
    <source>
        <strain evidence="1">Iper-2018</strain>
    </source>
</reference>
<accession>A0AC60P9W2</accession>
<protein>
    <submittedName>
        <fullName evidence="1">Uncharacterized protein</fullName>
    </submittedName>
</protein>
<name>A0AC60P9W2_IXOPE</name>
<sequence>MFHLSAERVQESRAVKHAKWTTVKPRLRDLQELNRAGDVKKFGYTILGVGLFAPGNSHVYDYLEELLRQLSDGGATPTSAKRHLCESSPGEFAQKTSMQQDDEGAIDRSVLGSKEDGDFTTVHGDENCTSAQKCVNCQQTHEATSSECPKLQKEKEICIFKVRENITLLEVAKVVEEQRKIKRRNKQHVEKPGTGSSQPKSQTTAQEVDLGAQGISSPAGAAKADNPHNGGRDNHARGLTFRDATQGNPQIRRRTERSHVTIPRHKGYCQSQGRQFQSPLSGLPKKGVSAMHFDIASALPSFATKQGLRAINGIA</sequence>
<gene>
    <name evidence="1" type="ORF">HPB47_006595</name>
</gene>
<evidence type="ECO:0000313" key="2">
    <source>
        <dbReference type="Proteomes" id="UP000805193"/>
    </source>
</evidence>
<organism evidence="1 2">
    <name type="scientific">Ixodes persulcatus</name>
    <name type="common">Taiga tick</name>
    <dbReference type="NCBI Taxonomy" id="34615"/>
    <lineage>
        <taxon>Eukaryota</taxon>
        <taxon>Metazoa</taxon>
        <taxon>Ecdysozoa</taxon>
        <taxon>Arthropoda</taxon>
        <taxon>Chelicerata</taxon>
        <taxon>Arachnida</taxon>
        <taxon>Acari</taxon>
        <taxon>Parasitiformes</taxon>
        <taxon>Ixodida</taxon>
        <taxon>Ixodoidea</taxon>
        <taxon>Ixodidae</taxon>
        <taxon>Ixodinae</taxon>
        <taxon>Ixodes</taxon>
    </lineage>
</organism>
<comment type="caution">
    <text evidence="1">The sequence shown here is derived from an EMBL/GenBank/DDBJ whole genome shotgun (WGS) entry which is preliminary data.</text>
</comment>